<feature type="domain" description="vWA-MoxR associated protein C-terminal" evidence="4">
    <location>
        <begin position="245"/>
        <end position="481"/>
    </location>
</feature>
<dbReference type="Proteomes" id="UP000199645">
    <property type="component" value="Unassembled WGS sequence"/>
</dbReference>
<dbReference type="InterPro" id="IPR045555">
    <property type="entry name" value="VMAP-M0"/>
</dbReference>
<protein>
    <submittedName>
        <fullName evidence="5">Uncharacterized protein</fullName>
    </submittedName>
</protein>
<name>A0A1I2EG08_9ACTN</name>
<evidence type="ECO:0000313" key="6">
    <source>
        <dbReference type="Proteomes" id="UP000199645"/>
    </source>
</evidence>
<sequence length="500" mass="56998">MKTAQTSGDQVRHRIQTVLVGVLERTRLMRGQPGRQLLIEQLQDRLGPFPLREHAELRLQTAELVGACRRLTDGVQILVETVEHLEPGTDEVVQLRRLRDEWEAADVLIEDDWTRLRPLLENLAPTNLTVLYQRATEHRSPGPPSWCANAWQAFVHLAGQNAGPDGLPPSMAFLVLLEDQVDAQAARWIRLRNGRLATGQGLTPELEDRRAHLRRGGEQPIDTTAYLVVQVEPHLDPGGSDDMYALSHFRQWYGADSWHSRRGEPRLARLADLEREVERVIEQMEIEWSDRTGTVVVEFVLPWELLNVGVDRWRKETDSSRPITLAMDYPVVVRSLERLRTQRWHRAWHQRWRQLLTAPAHSVVYWSRPSGKDYFTRLESELKADDRVVSLVLSEPPAQRGETGQQEIEAALRAGLPVIIWHRGDCTSAEFREAVTSLVTDGGIGQLPLRAKELRHQALRLEPALRDGHIGHHLTILWDDPERRPDTLGAPADRGTGEGW</sequence>
<evidence type="ECO:0000259" key="3">
    <source>
        <dbReference type="Pfam" id="PF19956"/>
    </source>
</evidence>
<accession>A0A1I2EG08</accession>
<feature type="domain" description="Effector-associated" evidence="3">
    <location>
        <begin position="20"/>
        <end position="100"/>
    </location>
</feature>
<feature type="region of interest" description="Disordered" evidence="1">
    <location>
        <begin position="480"/>
        <end position="500"/>
    </location>
</feature>
<keyword evidence="6" id="KW-1185">Reference proteome</keyword>
<evidence type="ECO:0000256" key="1">
    <source>
        <dbReference type="SAM" id="MobiDB-lite"/>
    </source>
</evidence>
<reference evidence="5 6" key="1">
    <citation type="submission" date="2016-10" db="EMBL/GenBank/DDBJ databases">
        <authorList>
            <person name="de Groot N.N."/>
        </authorList>
    </citation>
    <scope>NUCLEOTIDE SEQUENCE [LARGE SCALE GENOMIC DNA]</scope>
    <source>
        <strain evidence="5 6">DSM 43019</strain>
    </source>
</reference>
<dbReference type="Pfam" id="PF20028">
    <property type="entry name" value="VMAP-C"/>
    <property type="match status" value="1"/>
</dbReference>
<evidence type="ECO:0000313" key="5">
    <source>
        <dbReference type="EMBL" id="SFE91381.1"/>
    </source>
</evidence>
<dbReference type="OrthoDB" id="3867284at2"/>
<dbReference type="RefSeq" id="WP_093613206.1">
    <property type="nucleotide sequence ID" value="NZ_BOMT01000029.1"/>
</dbReference>
<dbReference type="AlphaFoldDB" id="A0A1I2EG08"/>
<evidence type="ECO:0000259" key="2">
    <source>
        <dbReference type="Pfam" id="PF19916"/>
    </source>
</evidence>
<dbReference type="STRING" id="35752.SAMN05421541_104410"/>
<organism evidence="5 6">
    <name type="scientific">Actinoplanes philippinensis</name>
    <dbReference type="NCBI Taxonomy" id="35752"/>
    <lineage>
        <taxon>Bacteria</taxon>
        <taxon>Bacillati</taxon>
        <taxon>Actinomycetota</taxon>
        <taxon>Actinomycetes</taxon>
        <taxon>Micromonosporales</taxon>
        <taxon>Micromonosporaceae</taxon>
        <taxon>Actinoplanes</taxon>
    </lineage>
</organism>
<feature type="domain" description="vWA-MoxR associated protein middle region 0" evidence="2">
    <location>
        <begin position="110"/>
        <end position="211"/>
    </location>
</feature>
<dbReference type="Pfam" id="PF19956">
    <property type="entry name" value="EAD2"/>
    <property type="match status" value="1"/>
</dbReference>
<dbReference type="Pfam" id="PF19916">
    <property type="entry name" value="VMAP-M0"/>
    <property type="match status" value="1"/>
</dbReference>
<proteinExistence type="predicted"/>
<evidence type="ECO:0000259" key="4">
    <source>
        <dbReference type="Pfam" id="PF20028"/>
    </source>
</evidence>
<dbReference type="InterPro" id="IPR045450">
    <property type="entry name" value="VMAP_C"/>
</dbReference>
<gene>
    <name evidence="5" type="ORF">SAMN05421541_104410</name>
</gene>
<dbReference type="InterPro" id="IPR045431">
    <property type="entry name" value="EAD2"/>
</dbReference>
<dbReference type="EMBL" id="FONV01000004">
    <property type="protein sequence ID" value="SFE91381.1"/>
    <property type="molecule type" value="Genomic_DNA"/>
</dbReference>